<proteinExistence type="inferred from homology"/>
<dbReference type="AlphaFoldDB" id="A0A3M0T128"/>
<dbReference type="EMBL" id="RFAQ01000003">
    <property type="protein sequence ID" value="RMD04339.1"/>
    <property type="molecule type" value="Genomic_DNA"/>
</dbReference>
<name>A0A3M0T128_9CLOT</name>
<evidence type="ECO:0000256" key="1">
    <source>
        <dbReference type="ARBA" id="ARBA00007637"/>
    </source>
</evidence>
<dbReference type="Gene3D" id="3.40.50.720">
    <property type="entry name" value="NAD(P)-binding Rossmann-like Domain"/>
    <property type="match status" value="1"/>
</dbReference>
<dbReference type="PANTHER" id="PTHR43000">
    <property type="entry name" value="DTDP-D-GLUCOSE 4,6-DEHYDRATASE-RELATED"/>
    <property type="match status" value="1"/>
</dbReference>
<dbReference type="InterPro" id="IPR036291">
    <property type="entry name" value="NAD(P)-bd_dom_sf"/>
</dbReference>
<evidence type="ECO:0000259" key="2">
    <source>
        <dbReference type="Pfam" id="PF01370"/>
    </source>
</evidence>
<gene>
    <name evidence="3" type="ORF">D9O40_02520</name>
</gene>
<dbReference type="CDD" id="cd08946">
    <property type="entry name" value="SDR_e"/>
    <property type="match status" value="1"/>
</dbReference>
<dbReference type="RefSeq" id="WP_122057840.1">
    <property type="nucleotide sequence ID" value="NZ_RFAQ01000003.1"/>
</dbReference>
<dbReference type="Proteomes" id="UP000277999">
    <property type="component" value="Unassembled WGS sequence"/>
</dbReference>
<dbReference type="SUPFAM" id="SSF51735">
    <property type="entry name" value="NAD(P)-binding Rossmann-fold domains"/>
    <property type="match status" value="1"/>
</dbReference>
<feature type="domain" description="NAD-dependent epimerase/dehydratase" evidence="2">
    <location>
        <begin position="4"/>
        <end position="235"/>
    </location>
</feature>
<comment type="caution">
    <text evidence="3">The sequence shown here is derived from an EMBL/GenBank/DDBJ whole genome shotgun (WGS) entry which is preliminary data.</text>
</comment>
<organism evidence="3 4">
    <name type="scientific">Clostridium autoethanogenum</name>
    <dbReference type="NCBI Taxonomy" id="84023"/>
    <lineage>
        <taxon>Bacteria</taxon>
        <taxon>Bacillati</taxon>
        <taxon>Bacillota</taxon>
        <taxon>Clostridia</taxon>
        <taxon>Eubacteriales</taxon>
        <taxon>Clostridiaceae</taxon>
        <taxon>Clostridium</taxon>
    </lineage>
</organism>
<sequence length="316" mass="36415">MKRIIVIGANGFIGSYLCDYLLKVGFEVIAVSRKFFQNTKIENRKCRFIEIDILSEKLINLEITADAIIDLAAPNDIFTKTKPKEAMNLAVFGTKNIMEFALKNNIKNVIFFSTLQVYGSELKGTIDENSKLIPENEYALNHIFSEEYIKMYSRNYELNSVVLRPSNIYGRFTHLGIDRWSLVPACFCKEAFYENRITLLSSGNQKRNFISLECVSEYCEAILNNFPQGFNILNIASSEYLKIIEVAEIVKKIYESLYDKEVIIRKKSELPVETNNFFIKSANLDKYKTNNKPNYNLNTEIKEIFKKLEVAKNGAE</sequence>
<dbReference type="Pfam" id="PF01370">
    <property type="entry name" value="Epimerase"/>
    <property type="match status" value="1"/>
</dbReference>
<comment type="similarity">
    <text evidence="1">Belongs to the NAD(P)-dependent epimerase/dehydratase family.</text>
</comment>
<dbReference type="InterPro" id="IPR001509">
    <property type="entry name" value="Epimerase_deHydtase"/>
</dbReference>
<accession>A0A3M0T128</accession>
<evidence type="ECO:0000313" key="3">
    <source>
        <dbReference type="EMBL" id="RMD04339.1"/>
    </source>
</evidence>
<evidence type="ECO:0000313" key="4">
    <source>
        <dbReference type="Proteomes" id="UP000277999"/>
    </source>
</evidence>
<reference evidence="3 4" key="1">
    <citation type="submission" date="2018-10" db="EMBL/GenBank/DDBJ databases">
        <title>Genome-centric metagenomics revealed C2 chemical producing, CO utilizing Clostridium with novel acetogenic gene cluster.</title>
        <authorList>
            <person name="Kang H."/>
            <person name="Park B."/>
            <person name="Choi I.G."/>
            <person name="Chang I.S."/>
        </authorList>
    </citation>
    <scope>NUCLEOTIDE SEQUENCE [LARGE SCALE GENOMIC DNA]</scope>
    <source>
        <strain evidence="3 4">H21-9</strain>
    </source>
</reference>
<protein>
    <submittedName>
        <fullName evidence="3">NAD(P)-dependent oxidoreductase</fullName>
    </submittedName>
</protein>